<sequence length="109" mass="11937">MVGSHHTKCSLAPVTALWNDFLSVQCASSEHLKQQDLLSLDTELTSQDRLRWAVEAAVKILIPLDWLAINTAGCIAAYQFLKSLSDLLTPFGDSAEAHSSDVASYQVNF</sequence>
<dbReference type="AlphaFoldDB" id="A0A4S2LP56"/>
<dbReference type="EMBL" id="SJOL01006487">
    <property type="protein sequence ID" value="TGZ65495.1"/>
    <property type="molecule type" value="Genomic_DNA"/>
</dbReference>
<dbReference type="Proteomes" id="UP000308267">
    <property type="component" value="Unassembled WGS sequence"/>
</dbReference>
<evidence type="ECO:0000313" key="2">
    <source>
        <dbReference type="Proteomes" id="UP000308267"/>
    </source>
</evidence>
<protein>
    <submittedName>
        <fullName evidence="1">Uncharacterized protein</fullName>
    </submittedName>
</protein>
<proteinExistence type="predicted"/>
<name>A0A4S2LP56_OPIFE</name>
<accession>A0A4S2LP56</accession>
<evidence type="ECO:0000313" key="1">
    <source>
        <dbReference type="EMBL" id="TGZ65495.1"/>
    </source>
</evidence>
<organism evidence="1 2">
    <name type="scientific">Opisthorchis felineus</name>
    <dbReference type="NCBI Taxonomy" id="147828"/>
    <lineage>
        <taxon>Eukaryota</taxon>
        <taxon>Metazoa</taxon>
        <taxon>Spiralia</taxon>
        <taxon>Lophotrochozoa</taxon>
        <taxon>Platyhelminthes</taxon>
        <taxon>Trematoda</taxon>
        <taxon>Digenea</taxon>
        <taxon>Opisthorchiida</taxon>
        <taxon>Opisthorchiata</taxon>
        <taxon>Opisthorchiidae</taxon>
        <taxon>Opisthorchis</taxon>
    </lineage>
</organism>
<keyword evidence="2" id="KW-1185">Reference proteome</keyword>
<comment type="caution">
    <text evidence="1">The sequence shown here is derived from an EMBL/GenBank/DDBJ whole genome shotgun (WGS) entry which is preliminary data.</text>
</comment>
<gene>
    <name evidence="1" type="ORF">CRM22_005852</name>
</gene>
<reference evidence="1 2" key="1">
    <citation type="journal article" date="2019" name="BMC Genomics">
        <title>New insights from Opisthorchis felineus genome: update on genomics of the epidemiologically important liver flukes.</title>
        <authorList>
            <person name="Ershov N.I."/>
            <person name="Mordvinov V.A."/>
            <person name="Prokhortchouk E.B."/>
            <person name="Pakharukova M.Y."/>
            <person name="Gunbin K.V."/>
            <person name="Ustyantsev K."/>
            <person name="Genaev M.A."/>
            <person name="Blinov A.G."/>
            <person name="Mazur A."/>
            <person name="Boulygina E."/>
            <person name="Tsygankova S."/>
            <person name="Khrameeva E."/>
            <person name="Chekanov N."/>
            <person name="Fan G."/>
            <person name="Xiao A."/>
            <person name="Zhang H."/>
            <person name="Xu X."/>
            <person name="Yang H."/>
            <person name="Solovyev V."/>
            <person name="Lee S.M."/>
            <person name="Liu X."/>
            <person name="Afonnikov D.A."/>
            <person name="Skryabin K.G."/>
        </authorList>
    </citation>
    <scope>NUCLEOTIDE SEQUENCE [LARGE SCALE GENOMIC DNA]</scope>
    <source>
        <strain evidence="1">AK-0245</strain>
        <tissue evidence="1">Whole organism</tissue>
    </source>
</reference>